<dbReference type="RefSeq" id="WP_125134622.1">
    <property type="nucleotide sequence ID" value="NZ_RRUC01000015.1"/>
</dbReference>
<dbReference type="Pfam" id="PF08780">
    <property type="entry name" value="NTase_sub_bind"/>
    <property type="match status" value="1"/>
</dbReference>
<proteinExistence type="predicted"/>
<gene>
    <name evidence="1" type="ORF">EIM44_03840</name>
</gene>
<reference evidence="1 2" key="1">
    <citation type="submission" date="2018-11" db="EMBL/GenBank/DDBJ databases">
        <title>Whole genome sequence of Bibersteinia trehalosi strain OADDL-BT1 an multidrug resistant pathogen isolate.</title>
        <authorList>
            <person name="Couger M."/>
            <person name="Ramachandran A."/>
        </authorList>
    </citation>
    <scope>NUCLEOTIDE SEQUENCE [LARGE SCALE GENOMIC DNA]</scope>
    <source>
        <strain evidence="1 2">OADDL-BT1</strain>
    </source>
</reference>
<protein>
    <submittedName>
        <fullName evidence="1">Nucleotidyltransferase</fullName>
    </submittedName>
</protein>
<dbReference type="SUPFAM" id="SSF81593">
    <property type="entry name" value="Nucleotidyltransferase substrate binding subunit/domain"/>
    <property type="match status" value="1"/>
</dbReference>
<name>A0A426FJ36_BIBTR</name>
<dbReference type="AlphaFoldDB" id="A0A426FJ36"/>
<dbReference type="NCBIfam" id="TIGR01987">
    <property type="entry name" value="HI0074"/>
    <property type="match status" value="1"/>
</dbReference>
<organism evidence="1 2">
    <name type="scientific">Bibersteinia trehalosi</name>
    <name type="common">Pasteurella trehalosi</name>
    <dbReference type="NCBI Taxonomy" id="47735"/>
    <lineage>
        <taxon>Bacteria</taxon>
        <taxon>Pseudomonadati</taxon>
        <taxon>Pseudomonadota</taxon>
        <taxon>Gammaproteobacteria</taxon>
        <taxon>Pasteurellales</taxon>
        <taxon>Pasteurellaceae</taxon>
        <taxon>Bibersteinia</taxon>
    </lineage>
</organism>
<dbReference type="EMBL" id="RRUC01000015">
    <property type="protein sequence ID" value="RRN04581.1"/>
    <property type="molecule type" value="Genomic_DNA"/>
</dbReference>
<dbReference type="Gene3D" id="1.20.120.330">
    <property type="entry name" value="Nucleotidyltransferases domain 2"/>
    <property type="match status" value="1"/>
</dbReference>
<dbReference type="Proteomes" id="UP000276010">
    <property type="component" value="Unassembled WGS sequence"/>
</dbReference>
<dbReference type="InterPro" id="IPR010235">
    <property type="entry name" value="HepT"/>
</dbReference>
<keyword evidence="1" id="KW-0808">Transferase</keyword>
<dbReference type="STRING" id="1263831.F543_8470"/>
<accession>A0A426FJ36</accession>
<sequence>MNPPDISPLQNAVNRLQEGLARYERDISDDQIRDGLIQRFEFTYELSHKMLKRYLEWTLPNPAELDEMTFQQLIRTGNEQNLLKGNWEMWRKYRDMRSRTSHTYDEQTALLVVAGIPEFLSEAQFLLQQLSGRLNG</sequence>
<evidence type="ECO:0000313" key="1">
    <source>
        <dbReference type="EMBL" id="RRN04581.1"/>
    </source>
</evidence>
<evidence type="ECO:0000313" key="2">
    <source>
        <dbReference type="Proteomes" id="UP000276010"/>
    </source>
</evidence>
<comment type="caution">
    <text evidence="1">The sequence shown here is derived from an EMBL/GenBank/DDBJ whole genome shotgun (WGS) entry which is preliminary data.</text>
</comment>
<dbReference type="GO" id="GO:0016740">
    <property type="term" value="F:transferase activity"/>
    <property type="evidence" value="ECO:0007669"/>
    <property type="project" value="UniProtKB-KW"/>
</dbReference>